<name>A0ACB9GX71_9ASTR</name>
<comment type="caution">
    <text evidence="1">The sequence shown here is derived from an EMBL/GenBank/DDBJ whole genome shotgun (WGS) entry which is preliminary data.</text>
</comment>
<keyword evidence="2" id="KW-1185">Reference proteome</keyword>
<sequence length="460" mass="52685">MVSSIVDRALDYLQIKKYHTWYRFDDFNSLEEYMMLEMVTILTYVKPSLSVHEAMWTLLLCDFNLLVSFKGQISNKALIAGLCLDKKQSPSSVNKNNPALPLKETQVTTPKPEAFKNADYYLAGIPYDESEGEHGPQDDQDKMILAAVGQLQSLQKEVKSWDDWASVKVMQVAKRLSQDRLEIKKLKAEKVEAENLKKDKEVAEKNTKKKLSELTAALTTTDCQFQMSSSAIARLESENLVLKRERERAENRSLIEAKSLEEALCKELEALNKSELCGFEKKLLEEDLKSLKQEVGPKQWDLEKAKHLLKEMETKLAQEEREAAKFHEQAESIRNERERLEAADERAGKELEKIETEIKRIQYEIAALNLEAETKKKAAITGMSWQLSEGTLRSQVCRNNYTRRECVMCLTEEMTVLFVPCGHQVLCAECNVVHEDNGMKECPSCRTPIQKRINCLFAES</sequence>
<evidence type="ECO:0000313" key="1">
    <source>
        <dbReference type="EMBL" id="KAI3787666.1"/>
    </source>
</evidence>
<evidence type="ECO:0000313" key="2">
    <source>
        <dbReference type="Proteomes" id="UP001056120"/>
    </source>
</evidence>
<reference evidence="2" key="1">
    <citation type="journal article" date="2022" name="Mol. Ecol. Resour.">
        <title>The genomes of chicory, endive, great burdock and yacon provide insights into Asteraceae palaeo-polyploidization history and plant inulin production.</title>
        <authorList>
            <person name="Fan W."/>
            <person name="Wang S."/>
            <person name="Wang H."/>
            <person name="Wang A."/>
            <person name="Jiang F."/>
            <person name="Liu H."/>
            <person name="Zhao H."/>
            <person name="Xu D."/>
            <person name="Zhang Y."/>
        </authorList>
    </citation>
    <scope>NUCLEOTIDE SEQUENCE [LARGE SCALE GENOMIC DNA]</scope>
    <source>
        <strain evidence="2">cv. Yunnan</strain>
    </source>
</reference>
<protein>
    <submittedName>
        <fullName evidence="1">Uncharacterized protein</fullName>
    </submittedName>
</protein>
<organism evidence="1 2">
    <name type="scientific">Smallanthus sonchifolius</name>
    <dbReference type="NCBI Taxonomy" id="185202"/>
    <lineage>
        <taxon>Eukaryota</taxon>
        <taxon>Viridiplantae</taxon>
        <taxon>Streptophyta</taxon>
        <taxon>Embryophyta</taxon>
        <taxon>Tracheophyta</taxon>
        <taxon>Spermatophyta</taxon>
        <taxon>Magnoliopsida</taxon>
        <taxon>eudicotyledons</taxon>
        <taxon>Gunneridae</taxon>
        <taxon>Pentapetalae</taxon>
        <taxon>asterids</taxon>
        <taxon>campanulids</taxon>
        <taxon>Asterales</taxon>
        <taxon>Asteraceae</taxon>
        <taxon>Asteroideae</taxon>
        <taxon>Heliantheae alliance</taxon>
        <taxon>Millerieae</taxon>
        <taxon>Smallanthus</taxon>
    </lineage>
</organism>
<dbReference type="EMBL" id="CM042030">
    <property type="protein sequence ID" value="KAI3787666.1"/>
    <property type="molecule type" value="Genomic_DNA"/>
</dbReference>
<proteinExistence type="predicted"/>
<reference evidence="1 2" key="2">
    <citation type="journal article" date="2022" name="Mol. Ecol. Resour.">
        <title>The genomes of chicory, endive, great burdock and yacon provide insights into Asteraceae paleo-polyploidization history and plant inulin production.</title>
        <authorList>
            <person name="Fan W."/>
            <person name="Wang S."/>
            <person name="Wang H."/>
            <person name="Wang A."/>
            <person name="Jiang F."/>
            <person name="Liu H."/>
            <person name="Zhao H."/>
            <person name="Xu D."/>
            <person name="Zhang Y."/>
        </authorList>
    </citation>
    <scope>NUCLEOTIDE SEQUENCE [LARGE SCALE GENOMIC DNA]</scope>
    <source>
        <strain evidence="2">cv. Yunnan</strain>
        <tissue evidence="1">Leaves</tissue>
    </source>
</reference>
<gene>
    <name evidence="1" type="ORF">L1987_42292</name>
</gene>
<dbReference type="Proteomes" id="UP001056120">
    <property type="component" value="Linkage Group LG13"/>
</dbReference>
<accession>A0ACB9GX71</accession>